<evidence type="ECO:0000313" key="2">
    <source>
        <dbReference type="EMBL" id="ADB18005.1"/>
    </source>
</evidence>
<dbReference type="PANTHER" id="PTHR22617:SF23">
    <property type="entry name" value="CHEMOTAXIS PROTEIN CHEW"/>
    <property type="match status" value="1"/>
</dbReference>
<dbReference type="KEGG" id="psl:Psta_3341"/>
<dbReference type="SMART" id="SM00260">
    <property type="entry name" value="CheW"/>
    <property type="match status" value="1"/>
</dbReference>
<gene>
    <name evidence="2" type="ordered locus">Psta_3341</name>
</gene>
<keyword evidence="3" id="KW-1185">Reference proteome</keyword>
<dbReference type="PROSITE" id="PS50851">
    <property type="entry name" value="CHEW"/>
    <property type="match status" value="1"/>
</dbReference>
<reference evidence="2 3" key="1">
    <citation type="journal article" date="2009" name="Stand. Genomic Sci.">
        <title>Complete genome sequence of Pirellula staleyi type strain (ATCC 27377).</title>
        <authorList>
            <person name="Clum A."/>
            <person name="Tindall B.J."/>
            <person name="Sikorski J."/>
            <person name="Ivanova N."/>
            <person name="Mavrommatis K."/>
            <person name="Lucas S."/>
            <person name="Glavina del Rio T."/>
            <person name="Nolan M."/>
            <person name="Chen F."/>
            <person name="Tice H."/>
            <person name="Pitluck S."/>
            <person name="Cheng J.F."/>
            <person name="Chertkov O."/>
            <person name="Brettin T."/>
            <person name="Han C."/>
            <person name="Detter J.C."/>
            <person name="Kuske C."/>
            <person name="Bruce D."/>
            <person name="Goodwin L."/>
            <person name="Ovchinikova G."/>
            <person name="Pati A."/>
            <person name="Mikhailova N."/>
            <person name="Chen A."/>
            <person name="Palaniappan K."/>
            <person name="Land M."/>
            <person name="Hauser L."/>
            <person name="Chang Y.J."/>
            <person name="Jeffries C.D."/>
            <person name="Chain P."/>
            <person name="Rohde M."/>
            <person name="Goker M."/>
            <person name="Bristow J."/>
            <person name="Eisen J.A."/>
            <person name="Markowitz V."/>
            <person name="Hugenholtz P."/>
            <person name="Kyrpides N.C."/>
            <person name="Klenk H.P."/>
            <person name="Lapidus A."/>
        </authorList>
    </citation>
    <scope>NUCLEOTIDE SEQUENCE [LARGE SCALE GENOMIC DNA]</scope>
    <source>
        <strain evidence="3">ATCC 27377 / DSM 6068 / ICPB 4128</strain>
    </source>
</reference>
<dbReference type="OrthoDB" id="9794382at2"/>
<proteinExistence type="predicted"/>
<organism evidence="2 3">
    <name type="scientific">Pirellula staleyi (strain ATCC 27377 / DSM 6068 / ICPB 4128)</name>
    <name type="common">Pirella staleyi</name>
    <dbReference type="NCBI Taxonomy" id="530564"/>
    <lineage>
        <taxon>Bacteria</taxon>
        <taxon>Pseudomonadati</taxon>
        <taxon>Planctomycetota</taxon>
        <taxon>Planctomycetia</taxon>
        <taxon>Pirellulales</taxon>
        <taxon>Pirellulaceae</taxon>
        <taxon>Pirellula</taxon>
    </lineage>
</organism>
<dbReference type="STRING" id="530564.Psta_3341"/>
<dbReference type="GO" id="GO:0006935">
    <property type="term" value="P:chemotaxis"/>
    <property type="evidence" value="ECO:0007669"/>
    <property type="project" value="InterPro"/>
</dbReference>
<dbReference type="InterPro" id="IPR002545">
    <property type="entry name" value="CheW-lke_dom"/>
</dbReference>
<evidence type="ECO:0000313" key="3">
    <source>
        <dbReference type="Proteomes" id="UP000001887"/>
    </source>
</evidence>
<dbReference type="HOGENOM" id="CLU_048995_3_3_0"/>
<protein>
    <submittedName>
        <fullName evidence="2">CheW protein</fullName>
    </submittedName>
</protein>
<evidence type="ECO:0000259" key="1">
    <source>
        <dbReference type="PROSITE" id="PS50851"/>
    </source>
</evidence>
<dbReference type="InterPro" id="IPR039315">
    <property type="entry name" value="CheW"/>
</dbReference>
<dbReference type="GO" id="GO:0005829">
    <property type="term" value="C:cytosol"/>
    <property type="evidence" value="ECO:0007669"/>
    <property type="project" value="TreeGrafter"/>
</dbReference>
<feature type="domain" description="CheW-like" evidence="1">
    <location>
        <begin position="4"/>
        <end position="144"/>
    </location>
</feature>
<dbReference type="PANTHER" id="PTHR22617">
    <property type="entry name" value="CHEMOTAXIS SENSOR HISTIDINE KINASE-RELATED"/>
    <property type="match status" value="1"/>
</dbReference>
<sequence length="144" mass="15805">MESNVQLCTFRVDDQLYGVEVHEVQEVLKSQPMTRIPLAPPYAQGLINLRGQLVLAIDLRKRLGLSTAKSDVPSMNVVVRSGDESVSLLVDRIGDVLTMDKSEFEPPPPNVTGSSRQLIAGAYKLQQELLLVLQTSTTLNFAAN</sequence>
<dbReference type="GO" id="GO:0007165">
    <property type="term" value="P:signal transduction"/>
    <property type="evidence" value="ECO:0007669"/>
    <property type="project" value="InterPro"/>
</dbReference>
<dbReference type="Gene3D" id="2.30.30.40">
    <property type="entry name" value="SH3 Domains"/>
    <property type="match status" value="1"/>
</dbReference>
<accession>D2QXS8</accession>
<dbReference type="Proteomes" id="UP000001887">
    <property type="component" value="Chromosome"/>
</dbReference>
<dbReference type="InterPro" id="IPR036061">
    <property type="entry name" value="CheW-like_dom_sf"/>
</dbReference>
<name>D2QXS8_PIRSD</name>
<dbReference type="eggNOG" id="COG0835">
    <property type="taxonomic scope" value="Bacteria"/>
</dbReference>
<dbReference type="SUPFAM" id="SSF50341">
    <property type="entry name" value="CheW-like"/>
    <property type="match status" value="1"/>
</dbReference>
<dbReference type="Gene3D" id="2.40.50.180">
    <property type="entry name" value="CheA-289, Domain 4"/>
    <property type="match status" value="1"/>
</dbReference>
<dbReference type="EMBL" id="CP001848">
    <property type="protein sequence ID" value="ADB18005.1"/>
    <property type="molecule type" value="Genomic_DNA"/>
</dbReference>
<dbReference type="AlphaFoldDB" id="D2QXS8"/>
<dbReference type="Pfam" id="PF01584">
    <property type="entry name" value="CheW"/>
    <property type="match status" value="1"/>
</dbReference>